<protein>
    <recommendedName>
        <fullName evidence="4">YitT family protein</fullName>
    </recommendedName>
</protein>
<organism evidence="2 3">
    <name type="scientific">Clostridium mobile</name>
    <dbReference type="NCBI Taxonomy" id="2841512"/>
    <lineage>
        <taxon>Bacteria</taxon>
        <taxon>Bacillati</taxon>
        <taxon>Bacillota</taxon>
        <taxon>Clostridia</taxon>
        <taxon>Eubacteriales</taxon>
        <taxon>Clostridiaceae</taxon>
        <taxon>Clostridium</taxon>
    </lineage>
</organism>
<gene>
    <name evidence="2" type="ORF">KQI86_10180</name>
</gene>
<keyword evidence="1" id="KW-0812">Transmembrane</keyword>
<evidence type="ECO:0000313" key="2">
    <source>
        <dbReference type="EMBL" id="MBU5484700.1"/>
    </source>
</evidence>
<dbReference type="Pfam" id="PF19700">
    <property type="entry name" value="DUF6198"/>
    <property type="match status" value="1"/>
</dbReference>
<evidence type="ECO:0008006" key="4">
    <source>
        <dbReference type="Google" id="ProtNLM"/>
    </source>
</evidence>
<name>A0ABS6EI65_9CLOT</name>
<keyword evidence="1" id="KW-0472">Membrane</keyword>
<sequence length="225" mass="24872">MKKVIMIFIKLFTGFFLCATGIVMTINANLGLSPWDVLHQGISKIANITMGKGSITVGVVIVILDSILGEKIGWATILNMIVIGFFMDFLMLNNIILVFNNLLLNVIMMFLGMIVIGIGTYFYISVGLGSGPRDGLMVALTKKTQKSVRLIRGTIELGALIVGYILGGHVGLGTFIIAISLGYFIQFAFKLFKFDVKTIQHRFIDDDIKLLKERFLNVKEDLDAN</sequence>
<feature type="transmembrane region" description="Helical" evidence="1">
    <location>
        <begin position="76"/>
        <end position="96"/>
    </location>
</feature>
<evidence type="ECO:0000313" key="3">
    <source>
        <dbReference type="Proteomes" id="UP000726170"/>
    </source>
</evidence>
<feature type="transmembrane region" description="Helical" evidence="1">
    <location>
        <begin position="7"/>
        <end position="26"/>
    </location>
</feature>
<keyword evidence="3" id="KW-1185">Reference proteome</keyword>
<dbReference type="PANTHER" id="PTHR40078">
    <property type="entry name" value="INTEGRAL MEMBRANE PROTEIN-RELATED"/>
    <property type="match status" value="1"/>
</dbReference>
<comment type="caution">
    <text evidence="2">The sequence shown here is derived from an EMBL/GenBank/DDBJ whole genome shotgun (WGS) entry which is preliminary data.</text>
</comment>
<feature type="transmembrane region" description="Helical" evidence="1">
    <location>
        <begin position="147"/>
        <end position="166"/>
    </location>
</feature>
<dbReference type="PANTHER" id="PTHR40078:SF1">
    <property type="entry name" value="INTEGRAL MEMBRANE PROTEIN"/>
    <property type="match status" value="1"/>
</dbReference>
<accession>A0ABS6EI65</accession>
<dbReference type="EMBL" id="JAHLQF010000002">
    <property type="protein sequence ID" value="MBU5484700.1"/>
    <property type="molecule type" value="Genomic_DNA"/>
</dbReference>
<dbReference type="Proteomes" id="UP000726170">
    <property type="component" value="Unassembled WGS sequence"/>
</dbReference>
<evidence type="ECO:0000256" key="1">
    <source>
        <dbReference type="SAM" id="Phobius"/>
    </source>
</evidence>
<reference evidence="2 3" key="1">
    <citation type="submission" date="2021-06" db="EMBL/GenBank/DDBJ databases">
        <authorList>
            <person name="Sun Q."/>
            <person name="Li D."/>
        </authorList>
    </citation>
    <scope>NUCLEOTIDE SEQUENCE [LARGE SCALE GENOMIC DNA]</scope>
    <source>
        <strain evidence="2 3">MSJ-11</strain>
    </source>
</reference>
<dbReference type="InterPro" id="IPR038750">
    <property type="entry name" value="YczE/YyaS-like"/>
</dbReference>
<feature type="transmembrane region" description="Helical" evidence="1">
    <location>
        <begin position="102"/>
        <end position="126"/>
    </location>
</feature>
<keyword evidence="1" id="KW-1133">Transmembrane helix</keyword>
<feature type="transmembrane region" description="Helical" evidence="1">
    <location>
        <begin position="46"/>
        <end position="64"/>
    </location>
</feature>
<feature type="transmembrane region" description="Helical" evidence="1">
    <location>
        <begin position="172"/>
        <end position="192"/>
    </location>
</feature>
<dbReference type="RefSeq" id="WP_216439160.1">
    <property type="nucleotide sequence ID" value="NZ_JAHLQF010000002.1"/>
</dbReference>
<proteinExistence type="predicted"/>